<gene>
    <name evidence="2" type="ORF">BEN51_01590</name>
</gene>
<dbReference type="KEGG" id="cia:BEN51_01590"/>
<evidence type="ECO:0000313" key="2">
    <source>
        <dbReference type="EMBL" id="ASW42228.1"/>
    </source>
</evidence>
<keyword evidence="1" id="KW-0812">Transmembrane</keyword>
<keyword evidence="1" id="KW-1133">Transmembrane helix</keyword>
<accession>A0A343J9M0</accession>
<sequence>MWIIASLYISCIIISIIVYFVGCNKISRYEINKKELEYSNAIKLFKTSLGILIIGFSLLTLGLIIRII</sequence>
<dbReference type="RefSeq" id="WP_119864357.1">
    <property type="nucleotide sequence ID" value="NZ_CP016786.1"/>
</dbReference>
<keyword evidence="1" id="KW-0472">Membrane</keyword>
<dbReference type="EMBL" id="CP016786">
    <property type="protein sequence ID" value="ASW42228.1"/>
    <property type="molecule type" value="Genomic_DNA"/>
</dbReference>
<feature type="transmembrane region" description="Helical" evidence="1">
    <location>
        <begin position="6"/>
        <end position="23"/>
    </location>
</feature>
<reference evidence="2 3" key="1">
    <citation type="submission" date="2016-08" db="EMBL/GenBank/DDBJ databases">
        <title>Complete Genome Sequence Of The Indigo Reducing Clostridium isatidis DSM15098.</title>
        <authorList>
            <person name="Little G.T."/>
            <person name="Minton N.P."/>
        </authorList>
    </citation>
    <scope>NUCLEOTIDE SEQUENCE [LARGE SCALE GENOMIC DNA]</scope>
    <source>
        <strain evidence="2 3">DSM 15098</strain>
    </source>
</reference>
<organism evidence="2 3">
    <name type="scientific">Clostridium isatidis</name>
    <dbReference type="NCBI Taxonomy" id="182773"/>
    <lineage>
        <taxon>Bacteria</taxon>
        <taxon>Bacillati</taxon>
        <taxon>Bacillota</taxon>
        <taxon>Clostridia</taxon>
        <taxon>Eubacteriales</taxon>
        <taxon>Clostridiaceae</taxon>
        <taxon>Clostridium</taxon>
    </lineage>
</organism>
<evidence type="ECO:0000313" key="3">
    <source>
        <dbReference type="Proteomes" id="UP000264883"/>
    </source>
</evidence>
<evidence type="ECO:0000256" key="1">
    <source>
        <dbReference type="SAM" id="Phobius"/>
    </source>
</evidence>
<dbReference type="AlphaFoldDB" id="A0A343J9M0"/>
<feature type="transmembrane region" description="Helical" evidence="1">
    <location>
        <begin position="44"/>
        <end position="65"/>
    </location>
</feature>
<name>A0A343J9M0_9CLOT</name>
<keyword evidence="3" id="KW-1185">Reference proteome</keyword>
<protein>
    <submittedName>
        <fullName evidence="2">Uncharacterized protein</fullName>
    </submittedName>
</protein>
<proteinExistence type="predicted"/>
<dbReference type="Proteomes" id="UP000264883">
    <property type="component" value="Chromosome"/>
</dbReference>